<keyword evidence="2" id="KW-1185">Reference proteome</keyword>
<evidence type="ECO:0000313" key="1">
    <source>
        <dbReference type="EMBL" id="EFL33258.1"/>
    </source>
</evidence>
<dbReference type="EMBL" id="GG657757">
    <property type="protein sequence ID" value="EFL33258.1"/>
    <property type="molecule type" value="Genomic_DNA"/>
</dbReference>
<dbReference type="eggNOG" id="ENOG502ZDQK">
    <property type="taxonomic scope" value="Bacteria"/>
</dbReference>
<organism evidence="1 2">
    <name type="scientific">Streptomyces viridochromogenes (strain DSM 40736 / JCM 4977 / BCRC 1201 / Tue 494)</name>
    <dbReference type="NCBI Taxonomy" id="591159"/>
    <lineage>
        <taxon>Bacteria</taxon>
        <taxon>Bacillati</taxon>
        <taxon>Actinomycetota</taxon>
        <taxon>Actinomycetes</taxon>
        <taxon>Kitasatosporales</taxon>
        <taxon>Streptomycetaceae</taxon>
        <taxon>Streptomyces</taxon>
    </lineage>
</organism>
<proteinExistence type="predicted"/>
<evidence type="ECO:0000313" key="2">
    <source>
        <dbReference type="Proteomes" id="UP000004184"/>
    </source>
</evidence>
<dbReference type="Proteomes" id="UP000004184">
    <property type="component" value="Unassembled WGS sequence"/>
</dbReference>
<dbReference type="STRING" id="591159.SSQG_03776"/>
<dbReference type="HOGENOM" id="CLU_186189_1_1_11"/>
<dbReference type="AlphaFoldDB" id="D9WYX9"/>
<sequence>MRSAPSCPRTFVRSCALFETPVTGEAAMAVNAKKVAVYVLVVFALYVIVTDPAKAADYVQIGFQGVSDAAQALGDFATWVANGGK</sequence>
<name>D9WYX9_STRVT</name>
<accession>D9WYX9</accession>
<gene>
    <name evidence="1" type="ORF">SSQG_03776</name>
</gene>
<protein>
    <submittedName>
        <fullName evidence="1">Predicted protein</fullName>
    </submittedName>
</protein>
<reference evidence="2" key="1">
    <citation type="submission" date="2009-02" db="EMBL/GenBank/DDBJ databases">
        <title>Annotation of Streptomyces viridochromogenes strain DSM 40736.</title>
        <authorList>
            <consortium name="The Broad Institute Genome Sequencing Platform"/>
            <consortium name="Broad Institute Microbial Sequencing Center"/>
            <person name="Fischbach M."/>
            <person name="Godfrey P."/>
            <person name="Ward D."/>
            <person name="Young S."/>
            <person name="Zeng Q."/>
            <person name="Koehrsen M."/>
            <person name="Alvarado L."/>
            <person name="Berlin A.M."/>
            <person name="Bochicchio J."/>
            <person name="Borenstein D."/>
            <person name="Chapman S.B."/>
            <person name="Chen Z."/>
            <person name="Engels R."/>
            <person name="Freedman E."/>
            <person name="Gellesch M."/>
            <person name="Goldberg J."/>
            <person name="Griggs A."/>
            <person name="Gujja S."/>
            <person name="Heilman E.R."/>
            <person name="Heiman D.I."/>
            <person name="Hepburn T.A."/>
            <person name="Howarth C."/>
            <person name="Jen D."/>
            <person name="Larson L."/>
            <person name="Lewis B."/>
            <person name="Mehta T."/>
            <person name="Park D."/>
            <person name="Pearson M."/>
            <person name="Richards J."/>
            <person name="Roberts A."/>
            <person name="Saif S."/>
            <person name="Shea T.D."/>
            <person name="Shenoy N."/>
            <person name="Sisk P."/>
            <person name="Stolte C."/>
            <person name="Sykes S.N."/>
            <person name="Thomson T."/>
            <person name="Walk T."/>
            <person name="White J."/>
            <person name="Yandava C."/>
            <person name="Straight P."/>
            <person name="Clardy J."/>
            <person name="Hung D."/>
            <person name="Kolter R."/>
            <person name="Mekalanos J."/>
            <person name="Walker S."/>
            <person name="Walsh C.T."/>
            <person name="Wieland-Brown L.C."/>
            <person name="Haas B."/>
            <person name="Nusbaum C."/>
            <person name="Birren B."/>
        </authorList>
    </citation>
    <scope>NUCLEOTIDE SEQUENCE [LARGE SCALE GENOMIC DNA]</scope>
    <source>
        <strain evidence="2">DSM 40736 / JCM 4977 / BCRC 1201 / Tue 494</strain>
    </source>
</reference>